<name>A0A1C5A9I3_9ACTN</name>
<protein>
    <submittedName>
        <fullName evidence="2">Sigma-70, region 4</fullName>
    </submittedName>
</protein>
<evidence type="ECO:0000313" key="2">
    <source>
        <dbReference type="EMBL" id="SCF41855.1"/>
    </source>
</evidence>
<dbReference type="Proteomes" id="UP000198797">
    <property type="component" value="Unassembled WGS sequence"/>
</dbReference>
<organism evidence="2 3">
    <name type="scientific">Micromonospora matsumotoense</name>
    <dbReference type="NCBI Taxonomy" id="121616"/>
    <lineage>
        <taxon>Bacteria</taxon>
        <taxon>Bacillati</taxon>
        <taxon>Actinomycetota</taxon>
        <taxon>Actinomycetes</taxon>
        <taxon>Micromonosporales</taxon>
        <taxon>Micromonosporaceae</taxon>
        <taxon>Micromonospora</taxon>
    </lineage>
</organism>
<dbReference type="PANTHER" id="PTHR30603:SF60">
    <property type="entry name" value="RNA POLYMERASE SIGMA FACTOR RPOD"/>
    <property type="match status" value="1"/>
</dbReference>
<dbReference type="EMBL" id="FMCU01000015">
    <property type="protein sequence ID" value="SCF41855.1"/>
    <property type="molecule type" value="Genomic_DNA"/>
</dbReference>
<dbReference type="Pfam" id="PF04545">
    <property type="entry name" value="Sigma70_r4"/>
    <property type="match status" value="1"/>
</dbReference>
<gene>
    <name evidence="2" type="ORF">GA0070216_1152</name>
</gene>
<reference evidence="3" key="1">
    <citation type="submission" date="2016-06" db="EMBL/GenBank/DDBJ databases">
        <authorList>
            <person name="Varghese N."/>
            <person name="Submissions Spin"/>
        </authorList>
    </citation>
    <scope>NUCLEOTIDE SEQUENCE [LARGE SCALE GENOMIC DNA]</scope>
    <source>
        <strain evidence="3">DSM 44100</strain>
    </source>
</reference>
<dbReference type="InterPro" id="IPR050239">
    <property type="entry name" value="Sigma-70_RNA_pol_init_factors"/>
</dbReference>
<dbReference type="InterPro" id="IPR036388">
    <property type="entry name" value="WH-like_DNA-bd_sf"/>
</dbReference>
<dbReference type="STRING" id="121616.GA0070216_1152"/>
<evidence type="ECO:0000259" key="1">
    <source>
        <dbReference type="Pfam" id="PF04545"/>
    </source>
</evidence>
<sequence>MTRRRVGSGGSYSPTEAAAIAPELLEHMRVLFQTLSEREAGVLRMRFGLYGRVCSYEEIAPYYGITAGAVRMIELRALQKMREPIRSRLLRDDAEMGIPLSQSVREHIVGPYEQPALIRCDMHGWTSPDEYQASRPCANCPCLMPVSHTGRFRQYCSDRCRKRAHRDRQRGASGGQAAPERP</sequence>
<proteinExistence type="predicted"/>
<dbReference type="Gene3D" id="1.10.10.10">
    <property type="entry name" value="Winged helix-like DNA-binding domain superfamily/Winged helix DNA-binding domain"/>
    <property type="match status" value="1"/>
</dbReference>
<dbReference type="RefSeq" id="WP_091250795.1">
    <property type="nucleotide sequence ID" value="NZ_FMCU01000015.1"/>
</dbReference>
<dbReference type="GO" id="GO:0003700">
    <property type="term" value="F:DNA-binding transcription factor activity"/>
    <property type="evidence" value="ECO:0007669"/>
    <property type="project" value="InterPro"/>
</dbReference>
<dbReference type="InterPro" id="IPR007630">
    <property type="entry name" value="RNA_pol_sigma70_r4"/>
</dbReference>
<dbReference type="GO" id="GO:0006352">
    <property type="term" value="P:DNA-templated transcription initiation"/>
    <property type="evidence" value="ECO:0007669"/>
    <property type="project" value="InterPro"/>
</dbReference>
<dbReference type="PANTHER" id="PTHR30603">
    <property type="entry name" value="RNA POLYMERASE SIGMA FACTOR RPO"/>
    <property type="match status" value="1"/>
</dbReference>
<accession>A0A1C5A9I3</accession>
<dbReference type="InterPro" id="IPR000943">
    <property type="entry name" value="RNA_pol_sigma70"/>
</dbReference>
<dbReference type="OrthoDB" id="9809557at2"/>
<dbReference type="CDD" id="cd06171">
    <property type="entry name" value="Sigma70_r4"/>
    <property type="match status" value="1"/>
</dbReference>
<dbReference type="PRINTS" id="PR00046">
    <property type="entry name" value="SIGMA70FCT"/>
</dbReference>
<keyword evidence="3" id="KW-1185">Reference proteome</keyword>
<dbReference type="SUPFAM" id="SSF88659">
    <property type="entry name" value="Sigma3 and sigma4 domains of RNA polymerase sigma factors"/>
    <property type="match status" value="1"/>
</dbReference>
<dbReference type="InterPro" id="IPR013324">
    <property type="entry name" value="RNA_pol_sigma_r3/r4-like"/>
</dbReference>
<feature type="domain" description="RNA polymerase sigma-70 region 4" evidence="1">
    <location>
        <begin position="32"/>
        <end position="83"/>
    </location>
</feature>
<dbReference type="AlphaFoldDB" id="A0A1C5A9I3"/>
<evidence type="ECO:0000313" key="3">
    <source>
        <dbReference type="Proteomes" id="UP000198797"/>
    </source>
</evidence>